<keyword evidence="10" id="KW-1185">Reference proteome</keyword>
<sequence length="221" mass="23768">MMLTLSDILNNVVPVFFYSGLVVFAMSGGLRAIQADMDLFGVLMVGFVTGAGGGTLRDILIGALPVNWVSDPTPLAILFPASLLAYGVHSINWSNRAIFNWIDAIGMAVFCVTGAAMTMDMGLHPVICVMMGVITATFGGLIRDILCNIVPLMLRQEIYATAALLGSTLYVGMDLMEMDPALSALTGMSAALVLRGFAIRYKFNIKEDSNDEPPQMFERGE</sequence>
<protein>
    <recommendedName>
        <fullName evidence="8">Glycine transporter domain-containing protein</fullName>
    </recommendedName>
</protein>
<evidence type="ECO:0000313" key="10">
    <source>
        <dbReference type="Proteomes" id="UP000234881"/>
    </source>
</evidence>
<feature type="transmembrane region" description="Helical" evidence="7">
    <location>
        <begin position="123"/>
        <end position="146"/>
    </location>
</feature>
<feature type="domain" description="Glycine transporter" evidence="8">
    <location>
        <begin position="16"/>
        <end position="89"/>
    </location>
</feature>
<dbReference type="Proteomes" id="UP000234881">
    <property type="component" value="Unassembled WGS sequence"/>
</dbReference>
<evidence type="ECO:0000256" key="4">
    <source>
        <dbReference type="ARBA" id="ARBA00022692"/>
    </source>
</evidence>
<proteinExistence type="inferred from homology"/>
<dbReference type="EMBL" id="PKUQ01000055">
    <property type="protein sequence ID" value="PLW75128.1"/>
    <property type="molecule type" value="Genomic_DNA"/>
</dbReference>
<evidence type="ECO:0000259" key="8">
    <source>
        <dbReference type="Pfam" id="PF03458"/>
    </source>
</evidence>
<evidence type="ECO:0000256" key="5">
    <source>
        <dbReference type="ARBA" id="ARBA00022989"/>
    </source>
</evidence>
<reference evidence="9 10" key="1">
    <citation type="submission" date="2018-01" db="EMBL/GenBank/DDBJ databases">
        <title>The draft genome sequence of Cohaesibacter sp. H1304.</title>
        <authorList>
            <person name="Wang N.-N."/>
            <person name="Du Z.-J."/>
        </authorList>
    </citation>
    <scope>NUCLEOTIDE SEQUENCE [LARGE SCALE GENOMIC DNA]</scope>
    <source>
        <strain evidence="9 10">H1304</strain>
    </source>
</reference>
<evidence type="ECO:0000256" key="2">
    <source>
        <dbReference type="ARBA" id="ARBA00008193"/>
    </source>
</evidence>
<evidence type="ECO:0000256" key="6">
    <source>
        <dbReference type="ARBA" id="ARBA00023136"/>
    </source>
</evidence>
<evidence type="ECO:0000313" key="9">
    <source>
        <dbReference type="EMBL" id="PLW75128.1"/>
    </source>
</evidence>
<keyword evidence="4 7" id="KW-0812">Transmembrane</keyword>
<feature type="transmembrane region" description="Helical" evidence="7">
    <location>
        <begin position="158"/>
        <end position="175"/>
    </location>
</feature>
<keyword evidence="6 7" id="KW-0472">Membrane</keyword>
<comment type="subcellular location">
    <subcellularLocation>
        <location evidence="1">Cell membrane</location>
        <topology evidence="1">Multi-pass membrane protein</topology>
    </subcellularLocation>
</comment>
<feature type="transmembrane region" description="Helical" evidence="7">
    <location>
        <begin position="73"/>
        <end position="91"/>
    </location>
</feature>
<feature type="transmembrane region" description="Helical" evidence="7">
    <location>
        <begin position="40"/>
        <end position="61"/>
    </location>
</feature>
<dbReference type="InterPro" id="IPR005115">
    <property type="entry name" value="Gly_transporter"/>
</dbReference>
<dbReference type="PANTHER" id="PTHR30506:SF3">
    <property type="entry name" value="UPF0126 INNER MEMBRANE PROTEIN YADS-RELATED"/>
    <property type="match status" value="1"/>
</dbReference>
<feature type="transmembrane region" description="Helical" evidence="7">
    <location>
        <begin position="181"/>
        <end position="198"/>
    </location>
</feature>
<dbReference type="AlphaFoldDB" id="A0A2N5XL02"/>
<evidence type="ECO:0000256" key="1">
    <source>
        <dbReference type="ARBA" id="ARBA00004651"/>
    </source>
</evidence>
<evidence type="ECO:0000256" key="3">
    <source>
        <dbReference type="ARBA" id="ARBA00022475"/>
    </source>
</evidence>
<keyword evidence="3" id="KW-1003">Cell membrane</keyword>
<gene>
    <name evidence="9" type="ORF">C0081_22880</name>
</gene>
<dbReference type="OrthoDB" id="9791874at2"/>
<feature type="transmembrane region" description="Helical" evidence="7">
    <location>
        <begin position="98"/>
        <end position="117"/>
    </location>
</feature>
<comment type="similarity">
    <text evidence="2">Belongs to the UPF0126 family.</text>
</comment>
<evidence type="ECO:0000256" key="7">
    <source>
        <dbReference type="SAM" id="Phobius"/>
    </source>
</evidence>
<dbReference type="RefSeq" id="WP_101536028.1">
    <property type="nucleotide sequence ID" value="NZ_JBFHIU010000001.1"/>
</dbReference>
<comment type="caution">
    <text evidence="9">The sequence shown here is derived from an EMBL/GenBank/DDBJ whole genome shotgun (WGS) entry which is preliminary data.</text>
</comment>
<dbReference type="Pfam" id="PF03458">
    <property type="entry name" value="Gly_transporter"/>
    <property type="match status" value="2"/>
</dbReference>
<dbReference type="PANTHER" id="PTHR30506">
    <property type="entry name" value="INNER MEMBRANE PROTEIN"/>
    <property type="match status" value="1"/>
</dbReference>
<feature type="domain" description="Glycine transporter" evidence="8">
    <location>
        <begin position="101"/>
        <end position="173"/>
    </location>
</feature>
<accession>A0A2N5XL02</accession>
<feature type="transmembrane region" description="Helical" evidence="7">
    <location>
        <begin position="12"/>
        <end position="33"/>
    </location>
</feature>
<name>A0A2N5XL02_9HYPH</name>
<keyword evidence="5 7" id="KW-1133">Transmembrane helix</keyword>
<dbReference type="GO" id="GO:0005886">
    <property type="term" value="C:plasma membrane"/>
    <property type="evidence" value="ECO:0007669"/>
    <property type="project" value="UniProtKB-SubCell"/>
</dbReference>
<organism evidence="9 10">
    <name type="scientific">Cohaesibacter celericrescens</name>
    <dbReference type="NCBI Taxonomy" id="2067669"/>
    <lineage>
        <taxon>Bacteria</taxon>
        <taxon>Pseudomonadati</taxon>
        <taxon>Pseudomonadota</taxon>
        <taxon>Alphaproteobacteria</taxon>
        <taxon>Hyphomicrobiales</taxon>
        <taxon>Cohaesibacteraceae</taxon>
    </lineage>
</organism>